<accession>A0A0A9BK76</accession>
<evidence type="ECO:0000259" key="4">
    <source>
        <dbReference type="Pfam" id="PF14226"/>
    </source>
</evidence>
<sequence>MKLGSAFQNWGFFQLINRGLPHEVVGNLMNDIV</sequence>
<keyword evidence="3" id="KW-0408">Iron</keyword>
<name>A0A0A9BK76_ARUDO</name>
<evidence type="ECO:0000256" key="2">
    <source>
        <dbReference type="ARBA" id="ARBA00023002"/>
    </source>
</evidence>
<dbReference type="Gene3D" id="2.60.120.330">
    <property type="entry name" value="B-lactam Antibiotic, Isopenicillin N Synthase, Chain"/>
    <property type="match status" value="1"/>
</dbReference>
<dbReference type="GO" id="GO:0046872">
    <property type="term" value="F:metal ion binding"/>
    <property type="evidence" value="ECO:0007669"/>
    <property type="project" value="UniProtKB-KW"/>
</dbReference>
<dbReference type="SUPFAM" id="SSF51197">
    <property type="entry name" value="Clavaminate synthase-like"/>
    <property type="match status" value="1"/>
</dbReference>
<protein>
    <recommendedName>
        <fullName evidence="4">Non-haem dioxygenase N-terminal domain-containing protein</fullName>
    </recommendedName>
</protein>
<evidence type="ECO:0000256" key="3">
    <source>
        <dbReference type="ARBA" id="ARBA00023004"/>
    </source>
</evidence>
<keyword evidence="1" id="KW-0479">Metal-binding</keyword>
<evidence type="ECO:0000256" key="1">
    <source>
        <dbReference type="ARBA" id="ARBA00022723"/>
    </source>
</evidence>
<dbReference type="InterPro" id="IPR027443">
    <property type="entry name" value="IPNS-like_sf"/>
</dbReference>
<dbReference type="GO" id="GO:0016491">
    <property type="term" value="F:oxidoreductase activity"/>
    <property type="evidence" value="ECO:0007669"/>
    <property type="project" value="UniProtKB-KW"/>
</dbReference>
<dbReference type="AlphaFoldDB" id="A0A0A9BK76"/>
<reference evidence="5" key="1">
    <citation type="submission" date="2014-09" db="EMBL/GenBank/DDBJ databases">
        <authorList>
            <person name="Magalhaes I.L.F."/>
            <person name="Oliveira U."/>
            <person name="Santos F.R."/>
            <person name="Vidigal T.H.D.A."/>
            <person name="Brescovit A.D."/>
            <person name="Santos A.J."/>
        </authorList>
    </citation>
    <scope>NUCLEOTIDE SEQUENCE</scope>
    <source>
        <tissue evidence="5">Shoot tissue taken approximately 20 cm above the soil surface</tissue>
    </source>
</reference>
<reference evidence="5" key="2">
    <citation type="journal article" date="2015" name="Data Brief">
        <title>Shoot transcriptome of the giant reed, Arundo donax.</title>
        <authorList>
            <person name="Barrero R.A."/>
            <person name="Guerrero F.D."/>
            <person name="Moolhuijzen P."/>
            <person name="Goolsby J.A."/>
            <person name="Tidwell J."/>
            <person name="Bellgard S.E."/>
            <person name="Bellgard M.I."/>
        </authorList>
    </citation>
    <scope>NUCLEOTIDE SEQUENCE</scope>
    <source>
        <tissue evidence="5">Shoot tissue taken approximately 20 cm above the soil surface</tissue>
    </source>
</reference>
<dbReference type="Pfam" id="PF14226">
    <property type="entry name" value="DIOX_N"/>
    <property type="match status" value="1"/>
</dbReference>
<dbReference type="EMBL" id="GBRH01234104">
    <property type="protein sequence ID" value="JAD63791.1"/>
    <property type="molecule type" value="Transcribed_RNA"/>
</dbReference>
<organism evidence="5">
    <name type="scientific">Arundo donax</name>
    <name type="common">Giant reed</name>
    <name type="synonym">Donax arundinaceus</name>
    <dbReference type="NCBI Taxonomy" id="35708"/>
    <lineage>
        <taxon>Eukaryota</taxon>
        <taxon>Viridiplantae</taxon>
        <taxon>Streptophyta</taxon>
        <taxon>Embryophyta</taxon>
        <taxon>Tracheophyta</taxon>
        <taxon>Spermatophyta</taxon>
        <taxon>Magnoliopsida</taxon>
        <taxon>Liliopsida</taxon>
        <taxon>Poales</taxon>
        <taxon>Poaceae</taxon>
        <taxon>PACMAD clade</taxon>
        <taxon>Arundinoideae</taxon>
        <taxon>Arundineae</taxon>
        <taxon>Arundo</taxon>
    </lineage>
</organism>
<keyword evidence="2" id="KW-0560">Oxidoreductase</keyword>
<dbReference type="InterPro" id="IPR026992">
    <property type="entry name" value="DIOX_N"/>
</dbReference>
<proteinExistence type="predicted"/>
<evidence type="ECO:0000313" key="5">
    <source>
        <dbReference type="EMBL" id="JAD63791.1"/>
    </source>
</evidence>
<feature type="domain" description="Non-haem dioxygenase N-terminal" evidence="4">
    <location>
        <begin position="2"/>
        <end position="30"/>
    </location>
</feature>